<sequence>MRIPSVTLLASTVLSATASARFLIYADQYHPTRPTSPEDRAGIDHVVLAFAVSNDTTSYQPKVPISTIRSEFPNAKVMIAVGGWGDDAGFFQISQTDASIQQFAKDVAAMLTRTGADGVDIDWEYPAGNGQDYKQVPNSEKVYQIDAFPKVLAATRLAIGDKLLSIAAPGKKGDMIAYTPENGPKIWKSVDYINVMSYDLMNRRDDVTKHHTSVAGSEEAIQNYLAIGAPPEKINLGFAYYAKYFTTQGDCGSSPLGCPIVLAEDPVTGKDLLTSGAWTFEKVNMVPADTSNLTVSTDGTCGAEAGKKCANACCSQYNSCGTTAEFCNGSCQHAFGIGCTDADVAGSWQSALKNGVTDEQAGGKYYFDAENRLFWTWDTTELISRKFEAIVKKYKLGGVMAWSLGEDTYDWSHIRTMGAEVAKLDGNTTPFTTRYPVEPAPIYGSPKDLAGSPAKGLKSPLKGLKSPLNNLVVPVPRLNNLLPRSDAGEQSKRQLLARETGIIAARAPAPGAPNSLPTPAAL</sequence>
<dbReference type="Gene3D" id="3.10.50.10">
    <property type="match status" value="1"/>
</dbReference>
<evidence type="ECO:0000313" key="6">
    <source>
        <dbReference type="EMBL" id="KAF1943880.1"/>
    </source>
</evidence>
<dbReference type="Gene3D" id="3.20.20.80">
    <property type="entry name" value="Glycosidases"/>
    <property type="match status" value="2"/>
</dbReference>
<evidence type="ECO:0000259" key="5">
    <source>
        <dbReference type="PROSITE" id="PS51910"/>
    </source>
</evidence>
<feature type="chain" id="PRO_5025484826" description="chitinase" evidence="4">
    <location>
        <begin position="21"/>
        <end position="522"/>
    </location>
</feature>
<dbReference type="InterPro" id="IPR029070">
    <property type="entry name" value="Chitinase_insertion_sf"/>
</dbReference>
<dbReference type="AlphaFoldDB" id="A0A6A5SVE7"/>
<dbReference type="GO" id="GO:0006032">
    <property type="term" value="P:chitin catabolic process"/>
    <property type="evidence" value="ECO:0007669"/>
    <property type="project" value="TreeGrafter"/>
</dbReference>
<protein>
    <recommendedName>
        <fullName evidence="2">chitinase</fullName>
        <ecNumber evidence="2">3.2.1.14</ecNumber>
    </recommendedName>
</protein>
<dbReference type="GO" id="GO:0008061">
    <property type="term" value="F:chitin binding"/>
    <property type="evidence" value="ECO:0007669"/>
    <property type="project" value="UniProtKB-KW"/>
</dbReference>
<evidence type="ECO:0000256" key="3">
    <source>
        <dbReference type="ARBA" id="ARBA00022669"/>
    </source>
</evidence>
<dbReference type="EMBL" id="ML976021">
    <property type="protein sequence ID" value="KAF1943880.1"/>
    <property type="molecule type" value="Genomic_DNA"/>
</dbReference>
<dbReference type="PANTHER" id="PTHR11177">
    <property type="entry name" value="CHITINASE"/>
    <property type="match status" value="1"/>
</dbReference>
<dbReference type="Pfam" id="PF00704">
    <property type="entry name" value="Glyco_hydro_18"/>
    <property type="match status" value="1"/>
</dbReference>
<keyword evidence="4" id="KW-0732">Signal</keyword>
<dbReference type="CDD" id="cd11618">
    <property type="entry name" value="ChtBD1_1"/>
    <property type="match status" value="1"/>
</dbReference>
<dbReference type="PANTHER" id="PTHR11177:SF337">
    <property type="entry name" value="CHITINASE"/>
    <property type="match status" value="1"/>
</dbReference>
<keyword evidence="3" id="KW-0147">Chitin-binding</keyword>
<accession>A0A6A5SVE7</accession>
<dbReference type="FunFam" id="3.20.20.80:FF:000159">
    <property type="entry name" value="Class V chitinase, putative"/>
    <property type="match status" value="1"/>
</dbReference>
<dbReference type="GO" id="GO:0005975">
    <property type="term" value="P:carbohydrate metabolic process"/>
    <property type="evidence" value="ECO:0007669"/>
    <property type="project" value="InterPro"/>
</dbReference>
<dbReference type="InterPro" id="IPR011583">
    <property type="entry name" value="Chitinase_II/V-like_cat"/>
</dbReference>
<evidence type="ECO:0000313" key="7">
    <source>
        <dbReference type="Proteomes" id="UP000800038"/>
    </source>
</evidence>
<dbReference type="GO" id="GO:0008843">
    <property type="term" value="F:endochitinase activity"/>
    <property type="evidence" value="ECO:0007669"/>
    <property type="project" value="UniProtKB-EC"/>
</dbReference>
<evidence type="ECO:0000256" key="1">
    <source>
        <dbReference type="ARBA" id="ARBA00008682"/>
    </source>
</evidence>
<feature type="domain" description="GH18" evidence="5">
    <location>
        <begin position="20"/>
        <end position="424"/>
    </location>
</feature>
<dbReference type="GO" id="GO:0005576">
    <property type="term" value="C:extracellular region"/>
    <property type="evidence" value="ECO:0007669"/>
    <property type="project" value="TreeGrafter"/>
</dbReference>
<gene>
    <name evidence="6" type="ORF">EJ02DRAFT_399582</name>
</gene>
<evidence type="ECO:0000256" key="4">
    <source>
        <dbReference type="SAM" id="SignalP"/>
    </source>
</evidence>
<feature type="signal peptide" evidence="4">
    <location>
        <begin position="1"/>
        <end position="20"/>
    </location>
</feature>
<keyword evidence="7" id="KW-1185">Reference proteome</keyword>
<dbReference type="InterPro" id="IPR036861">
    <property type="entry name" value="Endochitinase-like_sf"/>
</dbReference>
<organism evidence="6 7">
    <name type="scientific">Clathrospora elynae</name>
    <dbReference type="NCBI Taxonomy" id="706981"/>
    <lineage>
        <taxon>Eukaryota</taxon>
        <taxon>Fungi</taxon>
        <taxon>Dikarya</taxon>
        <taxon>Ascomycota</taxon>
        <taxon>Pezizomycotina</taxon>
        <taxon>Dothideomycetes</taxon>
        <taxon>Pleosporomycetidae</taxon>
        <taxon>Pleosporales</taxon>
        <taxon>Diademaceae</taxon>
        <taxon>Clathrospora</taxon>
    </lineage>
</organism>
<dbReference type="SMART" id="SM00636">
    <property type="entry name" value="Glyco_18"/>
    <property type="match status" value="1"/>
</dbReference>
<dbReference type="InterPro" id="IPR001223">
    <property type="entry name" value="Glyco_hydro18_cat"/>
</dbReference>
<keyword evidence="6" id="KW-0378">Hydrolase</keyword>
<dbReference type="PROSITE" id="PS51910">
    <property type="entry name" value="GH18_2"/>
    <property type="match status" value="1"/>
</dbReference>
<dbReference type="SUPFAM" id="SSF51445">
    <property type="entry name" value="(Trans)glycosidases"/>
    <property type="match status" value="1"/>
</dbReference>
<name>A0A6A5SVE7_9PLEO</name>
<proteinExistence type="inferred from homology"/>
<dbReference type="InterPro" id="IPR017853">
    <property type="entry name" value="GH"/>
</dbReference>
<dbReference type="Proteomes" id="UP000800038">
    <property type="component" value="Unassembled WGS sequence"/>
</dbReference>
<comment type="similarity">
    <text evidence="1">Belongs to the glycosyl hydrolase 18 family. Chitinase class V subfamily.</text>
</comment>
<dbReference type="InterPro" id="IPR050314">
    <property type="entry name" value="Glycosyl_Hydrlase_18"/>
</dbReference>
<dbReference type="SUPFAM" id="SSF57016">
    <property type="entry name" value="Plant lectins/antimicrobial peptides"/>
    <property type="match status" value="1"/>
</dbReference>
<dbReference type="OrthoDB" id="73875at2759"/>
<dbReference type="EC" id="3.2.1.14" evidence="2"/>
<reference evidence="6" key="1">
    <citation type="journal article" date="2020" name="Stud. Mycol.">
        <title>101 Dothideomycetes genomes: a test case for predicting lifestyles and emergence of pathogens.</title>
        <authorList>
            <person name="Haridas S."/>
            <person name="Albert R."/>
            <person name="Binder M."/>
            <person name="Bloem J."/>
            <person name="Labutti K."/>
            <person name="Salamov A."/>
            <person name="Andreopoulos B."/>
            <person name="Baker S."/>
            <person name="Barry K."/>
            <person name="Bills G."/>
            <person name="Bluhm B."/>
            <person name="Cannon C."/>
            <person name="Castanera R."/>
            <person name="Culley D."/>
            <person name="Daum C."/>
            <person name="Ezra D."/>
            <person name="Gonzalez J."/>
            <person name="Henrissat B."/>
            <person name="Kuo A."/>
            <person name="Liang C."/>
            <person name="Lipzen A."/>
            <person name="Lutzoni F."/>
            <person name="Magnuson J."/>
            <person name="Mondo S."/>
            <person name="Nolan M."/>
            <person name="Ohm R."/>
            <person name="Pangilinan J."/>
            <person name="Park H.-J."/>
            <person name="Ramirez L."/>
            <person name="Alfaro M."/>
            <person name="Sun H."/>
            <person name="Tritt A."/>
            <person name="Yoshinaga Y."/>
            <person name="Zwiers L.-H."/>
            <person name="Turgeon B."/>
            <person name="Goodwin S."/>
            <person name="Spatafora J."/>
            <person name="Crous P."/>
            <person name="Grigoriev I."/>
        </authorList>
    </citation>
    <scope>NUCLEOTIDE SEQUENCE</scope>
    <source>
        <strain evidence="6">CBS 161.51</strain>
    </source>
</reference>
<evidence type="ECO:0000256" key="2">
    <source>
        <dbReference type="ARBA" id="ARBA00012729"/>
    </source>
</evidence>